<sequence length="219" mass="24460">MDGCKEYELPGRSMLDYSNLQQPLDCNTLCDSQATELCDQTDAMSDFLLSLVNLMLVPGDKLCLKCNFQASPTSLTQEYTTPYHDREFHISMSNPQPSMIPIASDYGMQDVAFVTDWRRRCEDEAFDIVNRLKTSQHLQENRMTNSELGCIEEVFTDIRQHLHPSNLKCFEQSVEQLISHIVLNLSPSILPIPTSNGASGASGGNTNADESACPRQSTT</sequence>
<dbReference type="EMBL" id="UXSR01005389">
    <property type="protein sequence ID" value="VDD81629.1"/>
    <property type="molecule type" value="Genomic_DNA"/>
</dbReference>
<evidence type="ECO:0000313" key="2">
    <source>
        <dbReference type="EMBL" id="VDD81629.1"/>
    </source>
</evidence>
<proteinExistence type="predicted"/>
<gene>
    <name evidence="2" type="ORF">MCOS_LOCUS7632</name>
</gene>
<dbReference type="OrthoDB" id="2339771at2759"/>
<organism evidence="2 3">
    <name type="scientific">Mesocestoides corti</name>
    <name type="common">Flatworm</name>
    <dbReference type="NCBI Taxonomy" id="53468"/>
    <lineage>
        <taxon>Eukaryota</taxon>
        <taxon>Metazoa</taxon>
        <taxon>Spiralia</taxon>
        <taxon>Lophotrochozoa</taxon>
        <taxon>Platyhelminthes</taxon>
        <taxon>Cestoda</taxon>
        <taxon>Eucestoda</taxon>
        <taxon>Cyclophyllidea</taxon>
        <taxon>Mesocestoididae</taxon>
        <taxon>Mesocestoides</taxon>
    </lineage>
</organism>
<dbReference type="AlphaFoldDB" id="A0A0R3UJF0"/>
<dbReference type="Proteomes" id="UP000267029">
    <property type="component" value="Unassembled WGS sequence"/>
</dbReference>
<evidence type="ECO:0000256" key="1">
    <source>
        <dbReference type="SAM" id="MobiDB-lite"/>
    </source>
</evidence>
<reference evidence="2 3" key="1">
    <citation type="submission" date="2018-10" db="EMBL/GenBank/DDBJ databases">
        <authorList>
            <consortium name="Pathogen Informatics"/>
        </authorList>
    </citation>
    <scope>NUCLEOTIDE SEQUENCE [LARGE SCALE GENOMIC DNA]</scope>
</reference>
<accession>A0A0R3UJF0</accession>
<feature type="compositionally biased region" description="Low complexity" evidence="1">
    <location>
        <begin position="196"/>
        <end position="208"/>
    </location>
</feature>
<protein>
    <submittedName>
        <fullName evidence="2">Uncharacterized protein</fullName>
    </submittedName>
</protein>
<feature type="region of interest" description="Disordered" evidence="1">
    <location>
        <begin position="196"/>
        <end position="219"/>
    </location>
</feature>
<evidence type="ECO:0000313" key="3">
    <source>
        <dbReference type="Proteomes" id="UP000267029"/>
    </source>
</evidence>
<keyword evidence="3" id="KW-1185">Reference proteome</keyword>
<name>A0A0R3UJF0_MESCO</name>